<reference evidence="2" key="2">
    <citation type="submission" date="2023-01" db="EMBL/GenBank/DDBJ databases">
        <authorList>
            <person name="Sun Q."/>
            <person name="Evtushenko L."/>
        </authorList>
    </citation>
    <scope>NUCLEOTIDE SEQUENCE</scope>
    <source>
        <strain evidence="2">VKM B-2347</strain>
    </source>
</reference>
<dbReference type="Proteomes" id="UP001143372">
    <property type="component" value="Unassembled WGS sequence"/>
</dbReference>
<keyword evidence="1" id="KW-0732">Signal</keyword>
<protein>
    <submittedName>
        <fullName evidence="2">Uncharacterized protein</fullName>
    </submittedName>
</protein>
<evidence type="ECO:0000256" key="1">
    <source>
        <dbReference type="SAM" id="SignalP"/>
    </source>
</evidence>
<comment type="caution">
    <text evidence="2">The sequence shown here is derived from an EMBL/GenBank/DDBJ whole genome shotgun (WGS) entry which is preliminary data.</text>
</comment>
<feature type="signal peptide" evidence="1">
    <location>
        <begin position="1"/>
        <end position="21"/>
    </location>
</feature>
<organism evidence="2 3">
    <name type="scientific">Hansschlegelia plantiphila</name>
    <dbReference type="NCBI Taxonomy" id="374655"/>
    <lineage>
        <taxon>Bacteria</taxon>
        <taxon>Pseudomonadati</taxon>
        <taxon>Pseudomonadota</taxon>
        <taxon>Alphaproteobacteria</taxon>
        <taxon>Hyphomicrobiales</taxon>
        <taxon>Methylopilaceae</taxon>
        <taxon>Hansschlegelia</taxon>
    </lineage>
</organism>
<evidence type="ECO:0000313" key="3">
    <source>
        <dbReference type="Proteomes" id="UP001143372"/>
    </source>
</evidence>
<feature type="chain" id="PRO_5040911134" evidence="1">
    <location>
        <begin position="22"/>
        <end position="102"/>
    </location>
</feature>
<dbReference type="AlphaFoldDB" id="A0A9W6IXQ4"/>
<dbReference type="EMBL" id="BSFI01000001">
    <property type="protein sequence ID" value="GLK66637.1"/>
    <property type="molecule type" value="Genomic_DNA"/>
</dbReference>
<gene>
    <name evidence="2" type="ORF">GCM10008179_02750</name>
</gene>
<name>A0A9W6IXQ4_9HYPH</name>
<reference evidence="2" key="1">
    <citation type="journal article" date="2014" name="Int. J. Syst. Evol. Microbiol.">
        <title>Complete genome sequence of Corynebacterium casei LMG S-19264T (=DSM 44701T), isolated from a smear-ripened cheese.</title>
        <authorList>
            <consortium name="US DOE Joint Genome Institute (JGI-PGF)"/>
            <person name="Walter F."/>
            <person name="Albersmeier A."/>
            <person name="Kalinowski J."/>
            <person name="Ruckert C."/>
        </authorList>
    </citation>
    <scope>NUCLEOTIDE SEQUENCE</scope>
    <source>
        <strain evidence="2">VKM B-2347</strain>
    </source>
</reference>
<sequence length="102" mass="11908">MRLSAILLLATVMALPAAASAKERRSHCRCDAVAVEHVGPREARRREVERRAWVMRHRDRSYADVDPDTPYGPIYQTQEQSMQSRYDFSAGQKGNIKEYWWR</sequence>
<keyword evidence="3" id="KW-1185">Reference proteome</keyword>
<accession>A0A9W6IXQ4</accession>
<evidence type="ECO:0000313" key="2">
    <source>
        <dbReference type="EMBL" id="GLK66637.1"/>
    </source>
</evidence>
<proteinExistence type="predicted"/>